<keyword evidence="4" id="KW-1185">Reference proteome</keyword>
<keyword evidence="2" id="KW-1133">Transmembrane helix</keyword>
<organism evidence="3 4">
    <name type="scientific">Ectothiorhodospira haloalkaliphila</name>
    <dbReference type="NCBI Taxonomy" id="421628"/>
    <lineage>
        <taxon>Bacteria</taxon>
        <taxon>Pseudomonadati</taxon>
        <taxon>Pseudomonadota</taxon>
        <taxon>Gammaproteobacteria</taxon>
        <taxon>Chromatiales</taxon>
        <taxon>Ectothiorhodospiraceae</taxon>
        <taxon>Ectothiorhodospira</taxon>
    </lineage>
</organism>
<gene>
    <name evidence="3" type="ORF">M911_15855</name>
</gene>
<evidence type="ECO:0008006" key="5">
    <source>
        <dbReference type="Google" id="ProtNLM"/>
    </source>
</evidence>
<evidence type="ECO:0000256" key="1">
    <source>
        <dbReference type="SAM" id="Coils"/>
    </source>
</evidence>
<accession>W8KLY7</accession>
<dbReference type="EMBL" id="CP007268">
    <property type="protein sequence ID" value="AHK80809.1"/>
    <property type="molecule type" value="Genomic_DNA"/>
</dbReference>
<evidence type="ECO:0000256" key="2">
    <source>
        <dbReference type="SAM" id="Phobius"/>
    </source>
</evidence>
<sequence length="255" mass="28470">MRKHNGSAIGSVLGLIALIVVGLFVVREFAPGLWTKVENVYRDTVGWTEEARRADPVGYLEHARGEMQQNLDRIGSIIRDLEAKALRLRQEKTRLRSDHGQYQELLNRAKTVYQEAEAGAREYPVDFAGARYSREDFMRQTAIILSESKLAERRIQDMKSADEGISRAIRDMYEKRAKLRGGLADIGTTIVIAEANAASQEVQDTLDTVATVASDIDSYLRAYDSGDISVRSADEIIEREGRGAIDADVEDFLSS</sequence>
<evidence type="ECO:0000313" key="3">
    <source>
        <dbReference type="EMBL" id="AHK80809.1"/>
    </source>
</evidence>
<protein>
    <recommendedName>
        <fullName evidence="5">Chemotaxis protein</fullName>
    </recommendedName>
</protein>
<keyword evidence="1" id="KW-0175">Coiled coil</keyword>
<proteinExistence type="predicted"/>
<reference evidence="4" key="2">
    <citation type="submission" date="2014-02" db="EMBL/GenBank/DDBJ databases">
        <title>Draft Genome Sequence of extremely halophilic bacteria Halorhodospira halochloris.</title>
        <authorList>
            <person name="Singh K.S."/>
        </authorList>
    </citation>
    <scope>NUCLEOTIDE SEQUENCE [LARGE SCALE GENOMIC DNA]</scope>
    <source>
        <strain evidence="4">A</strain>
    </source>
</reference>
<dbReference type="Proteomes" id="UP000019442">
    <property type="component" value="Chromosome"/>
</dbReference>
<dbReference type="KEGG" id="hhc:M911_15855"/>
<keyword evidence="2" id="KW-0812">Transmembrane</keyword>
<dbReference type="HOGENOM" id="CLU_1088900_0_0_6"/>
<dbReference type="AlphaFoldDB" id="W8KLY7"/>
<evidence type="ECO:0000313" key="4">
    <source>
        <dbReference type="Proteomes" id="UP000019442"/>
    </source>
</evidence>
<keyword evidence="2" id="KW-0472">Membrane</keyword>
<name>W8KLY7_9GAMM</name>
<reference evidence="3 4" key="1">
    <citation type="journal article" date="2014" name="J Genomics">
        <title>Draft Genome Sequence of the Extremely Halophilic Phototrophic Purple Sulfur Bacterium Halorhodospira halochloris.</title>
        <authorList>
            <person name="Singh K.S."/>
            <person name="Kirksey J."/>
            <person name="Hoff W.D."/>
            <person name="Deole R."/>
        </authorList>
    </citation>
    <scope>NUCLEOTIDE SEQUENCE [LARGE SCALE GENOMIC DNA]</scope>
    <source>
        <strain evidence="3 4">A</strain>
    </source>
</reference>
<feature type="coiled-coil region" evidence="1">
    <location>
        <begin position="71"/>
        <end position="98"/>
    </location>
</feature>
<feature type="transmembrane region" description="Helical" evidence="2">
    <location>
        <begin position="6"/>
        <end position="26"/>
    </location>
</feature>